<protein>
    <submittedName>
        <fullName evidence="1">Uncharacterized protein</fullName>
    </submittedName>
</protein>
<sequence length="89" mass="9997">MFTESPESYRLRLSLPIDDDSLLLPRPLEFAAALYAGEWSSDNVCMERNGSTFCCTSGEGKNGATLYFWRLWGCLIISTCSTNHRGRIP</sequence>
<accession>A0A426ZRV5</accession>
<organism evidence="1 2">
    <name type="scientific">Ensete ventricosum</name>
    <name type="common">Abyssinian banana</name>
    <name type="synonym">Musa ensete</name>
    <dbReference type="NCBI Taxonomy" id="4639"/>
    <lineage>
        <taxon>Eukaryota</taxon>
        <taxon>Viridiplantae</taxon>
        <taxon>Streptophyta</taxon>
        <taxon>Embryophyta</taxon>
        <taxon>Tracheophyta</taxon>
        <taxon>Spermatophyta</taxon>
        <taxon>Magnoliopsida</taxon>
        <taxon>Liliopsida</taxon>
        <taxon>Zingiberales</taxon>
        <taxon>Musaceae</taxon>
        <taxon>Ensete</taxon>
    </lineage>
</organism>
<name>A0A426ZRV5_ENSVE</name>
<dbReference type="AlphaFoldDB" id="A0A426ZRV5"/>
<evidence type="ECO:0000313" key="2">
    <source>
        <dbReference type="Proteomes" id="UP000287651"/>
    </source>
</evidence>
<gene>
    <name evidence="1" type="ORF">B296_00040027</name>
</gene>
<proteinExistence type="predicted"/>
<evidence type="ECO:0000313" key="1">
    <source>
        <dbReference type="EMBL" id="RRT66680.1"/>
    </source>
</evidence>
<dbReference type="Proteomes" id="UP000287651">
    <property type="component" value="Unassembled WGS sequence"/>
</dbReference>
<comment type="caution">
    <text evidence="1">The sequence shown here is derived from an EMBL/GenBank/DDBJ whole genome shotgun (WGS) entry which is preliminary data.</text>
</comment>
<dbReference type="EMBL" id="AMZH03005339">
    <property type="protein sequence ID" value="RRT66680.1"/>
    <property type="molecule type" value="Genomic_DNA"/>
</dbReference>
<reference evidence="1 2" key="1">
    <citation type="journal article" date="2014" name="Agronomy (Basel)">
        <title>A Draft Genome Sequence for Ensete ventricosum, the Drought-Tolerant Tree Against Hunger.</title>
        <authorList>
            <person name="Harrison J."/>
            <person name="Moore K.A."/>
            <person name="Paszkiewicz K."/>
            <person name="Jones T."/>
            <person name="Grant M."/>
            <person name="Ambacheew D."/>
            <person name="Muzemil S."/>
            <person name="Studholme D.J."/>
        </authorList>
    </citation>
    <scope>NUCLEOTIDE SEQUENCE [LARGE SCALE GENOMIC DNA]</scope>
</reference>